<evidence type="ECO:0000256" key="12">
    <source>
        <dbReference type="ARBA" id="ARBA00023163"/>
    </source>
</evidence>
<proteinExistence type="inferred from homology"/>
<keyword evidence="7 17" id="KW-0547">Nucleotide-binding</keyword>
<dbReference type="Gene3D" id="1.10.510.10">
    <property type="entry name" value="Transferase(Phosphotransferase) domain 1"/>
    <property type="match status" value="1"/>
</dbReference>
<keyword evidence="5" id="KW-0597">Phosphoprotein</keyword>
<feature type="compositionally biased region" description="Polar residues" evidence="18">
    <location>
        <begin position="151"/>
        <end position="167"/>
    </location>
</feature>
<keyword evidence="8" id="KW-0418">Kinase</keyword>
<evidence type="ECO:0000256" key="9">
    <source>
        <dbReference type="ARBA" id="ARBA00022840"/>
    </source>
</evidence>
<comment type="subcellular location">
    <subcellularLocation>
        <location evidence="1">Nucleus</location>
    </subcellularLocation>
</comment>
<dbReference type="Ensembl" id="ENSCLMT00005012746.1">
    <property type="protein sequence ID" value="ENSCLMP00005011871.1"/>
    <property type="gene ID" value="ENSCLMG00005006383.1"/>
</dbReference>
<dbReference type="InterPro" id="IPR000719">
    <property type="entry name" value="Prot_kinase_dom"/>
</dbReference>
<dbReference type="InterPro" id="IPR050494">
    <property type="entry name" value="Ser_Thr_dual-spec_kinase"/>
</dbReference>
<dbReference type="GO" id="GO:0004713">
    <property type="term" value="F:protein tyrosine kinase activity"/>
    <property type="evidence" value="ECO:0007669"/>
    <property type="project" value="TreeGrafter"/>
</dbReference>
<protein>
    <recommendedName>
        <fullName evidence="2">non-specific serine/threonine protein kinase</fullName>
        <ecNumber evidence="2">2.7.11.1</ecNumber>
    </recommendedName>
</protein>
<evidence type="ECO:0000256" key="11">
    <source>
        <dbReference type="ARBA" id="ARBA00023015"/>
    </source>
</evidence>
<sequence>MSSQLQVFSPPSISSSAFCRVKKVKVESNVWDVSTTDAYGSLAGQSAYTFAPAMAVAPFAPSLVFPPAAPGSRGQVVVRAADSTGSLPRGSSRRVAEQAAAETRGHRHGQKRKVEETNEGSGSGCGSVQILEELSAPAATYSTRTGGGTGQSIPHSAPTTKSSSSNGEGDYQLVQHEILCSVSCSYEVLEFLGRGTFGQVAKCWKRGTNEIVAIKILKNHPSYARQGQIEVGILNRLSAENADEYNFVRSYECFQHKGHTCLVFEMLEQNLYDFLKHSKFSPLPLRHIRPILQQVATALMKLKSLGLIHADLKPENIMLVDPLRQPYRVKVIDFGSASHVSKAVCSTYLQSRYYRAPEIILGLPFCEAIDMWSLGCVIAELFLGWPLYPGASEYDQIRYISQTQGLPAEYLLSAGTKTSRFFNRGPDSSYPLWRLKTPSEHEMEMGIKSKEARKYIFNCLDDMMQVNLSSHLEGTDMLAEKADRREFIDLLKRMLRLDADKRITPTKTLGHPFVTMSHLMDYPHSSHVKSCFQNMEICKRRNSYDGSKPLYSTSAVPSAAAGNLTVTFSSQLNQHSQVPSAAGAVPLLNYQPALYQQATINIPGLAQQSVPMPTRPAGLLSQTEPFQQTLIVCPPSTIQGLQPSSKSSSFPVRMENSVPIVPQNQSAQSLQIQPSMLTQQAWPTGTQQILIPSSWQQVPGVAIHSAAHQSAVPEAPLEARHSNTPETLFIYILDATALVKYLRSNDLRPGTIVMTTGCTLSERFPRVCLRSVGLSQRANVISCVTVHDSDSSTASPLTPLPRTLNPASSASSRQAKSLAVVAPSVKTQGSERGAAPRGRPETGKSRVCDQKFILVGVLAL</sequence>
<comment type="catalytic activity">
    <reaction evidence="15">
        <text>L-seryl-[protein] + ATP = O-phospho-L-seryl-[protein] + ADP + H(+)</text>
        <dbReference type="Rhea" id="RHEA:17989"/>
        <dbReference type="Rhea" id="RHEA-COMP:9863"/>
        <dbReference type="Rhea" id="RHEA-COMP:11604"/>
        <dbReference type="ChEBI" id="CHEBI:15378"/>
        <dbReference type="ChEBI" id="CHEBI:29999"/>
        <dbReference type="ChEBI" id="CHEBI:30616"/>
        <dbReference type="ChEBI" id="CHEBI:83421"/>
        <dbReference type="ChEBI" id="CHEBI:456216"/>
        <dbReference type="EC" id="2.7.11.1"/>
    </reaction>
</comment>
<accession>A0A8C2X0K7</accession>
<keyword evidence="21" id="KW-1185">Reference proteome</keyword>
<evidence type="ECO:0000256" key="13">
    <source>
        <dbReference type="ARBA" id="ARBA00023242"/>
    </source>
</evidence>
<organism evidence="20 21">
    <name type="scientific">Cyclopterus lumpus</name>
    <name type="common">Lumpsucker</name>
    <dbReference type="NCBI Taxonomy" id="8103"/>
    <lineage>
        <taxon>Eukaryota</taxon>
        <taxon>Metazoa</taxon>
        <taxon>Chordata</taxon>
        <taxon>Craniata</taxon>
        <taxon>Vertebrata</taxon>
        <taxon>Euteleostomi</taxon>
        <taxon>Actinopterygii</taxon>
        <taxon>Neopterygii</taxon>
        <taxon>Teleostei</taxon>
        <taxon>Neoteleostei</taxon>
        <taxon>Acanthomorphata</taxon>
        <taxon>Eupercaria</taxon>
        <taxon>Perciformes</taxon>
        <taxon>Cottioidei</taxon>
        <taxon>Cottales</taxon>
        <taxon>Cyclopteridae</taxon>
        <taxon>Cyclopterus</taxon>
    </lineage>
</organism>
<dbReference type="FunFam" id="3.30.200.20:FF:000022">
    <property type="entry name" value="Homeodomain-interacting protein kinase 2 isoform 1"/>
    <property type="match status" value="1"/>
</dbReference>
<evidence type="ECO:0000313" key="21">
    <source>
        <dbReference type="Proteomes" id="UP000694565"/>
    </source>
</evidence>
<evidence type="ECO:0000313" key="20">
    <source>
        <dbReference type="Ensembl" id="ENSCLMP00005011871.1"/>
    </source>
</evidence>
<evidence type="ECO:0000256" key="17">
    <source>
        <dbReference type="PROSITE-ProRule" id="PRU10141"/>
    </source>
</evidence>
<dbReference type="InterPro" id="IPR017441">
    <property type="entry name" value="Protein_kinase_ATP_BS"/>
</dbReference>
<comment type="catalytic activity">
    <reaction evidence="14">
        <text>L-threonyl-[protein] + ATP = O-phospho-L-threonyl-[protein] + ADP + H(+)</text>
        <dbReference type="Rhea" id="RHEA:46608"/>
        <dbReference type="Rhea" id="RHEA-COMP:11060"/>
        <dbReference type="Rhea" id="RHEA-COMP:11605"/>
        <dbReference type="ChEBI" id="CHEBI:15378"/>
        <dbReference type="ChEBI" id="CHEBI:30013"/>
        <dbReference type="ChEBI" id="CHEBI:30616"/>
        <dbReference type="ChEBI" id="CHEBI:61977"/>
        <dbReference type="ChEBI" id="CHEBI:456216"/>
        <dbReference type="EC" id="2.7.11.1"/>
    </reaction>
</comment>
<dbReference type="PROSITE" id="PS00108">
    <property type="entry name" value="PROTEIN_KINASE_ST"/>
    <property type="match status" value="1"/>
</dbReference>
<evidence type="ECO:0000256" key="7">
    <source>
        <dbReference type="ARBA" id="ARBA00022741"/>
    </source>
</evidence>
<evidence type="ECO:0000256" key="5">
    <source>
        <dbReference type="ARBA" id="ARBA00022553"/>
    </source>
</evidence>
<reference evidence="20" key="2">
    <citation type="submission" date="2025-09" db="UniProtKB">
        <authorList>
            <consortium name="Ensembl"/>
        </authorList>
    </citation>
    <scope>IDENTIFICATION</scope>
</reference>
<comment type="similarity">
    <text evidence="16">Belongs to the protein kinase superfamily. CMGC Ser/Thr protein kinase family. HIPK subfamily.</text>
</comment>
<evidence type="ECO:0000256" key="10">
    <source>
        <dbReference type="ARBA" id="ARBA00022843"/>
    </source>
</evidence>
<feature type="region of interest" description="Disordered" evidence="18">
    <location>
        <begin position="788"/>
        <end position="844"/>
    </location>
</feature>
<dbReference type="Pfam" id="PF00069">
    <property type="entry name" value="Pkinase"/>
    <property type="match status" value="1"/>
</dbReference>
<evidence type="ECO:0000256" key="1">
    <source>
        <dbReference type="ARBA" id="ARBA00004123"/>
    </source>
</evidence>
<evidence type="ECO:0000256" key="18">
    <source>
        <dbReference type="SAM" id="MobiDB-lite"/>
    </source>
</evidence>
<dbReference type="GO" id="GO:0005524">
    <property type="term" value="F:ATP binding"/>
    <property type="evidence" value="ECO:0007669"/>
    <property type="project" value="UniProtKB-UniRule"/>
</dbReference>
<gene>
    <name evidence="20" type="primary">si:ch211-160o17.4</name>
</gene>
<dbReference type="GO" id="GO:0016605">
    <property type="term" value="C:PML body"/>
    <property type="evidence" value="ECO:0007669"/>
    <property type="project" value="TreeGrafter"/>
</dbReference>
<evidence type="ECO:0000259" key="19">
    <source>
        <dbReference type="PROSITE" id="PS50011"/>
    </source>
</evidence>
<evidence type="ECO:0000256" key="8">
    <source>
        <dbReference type="ARBA" id="ARBA00022777"/>
    </source>
</evidence>
<dbReference type="FunFam" id="1.10.510.10:FF:000029">
    <property type="entry name" value="Homeodomain-interacting protein kinase 2 isoform 1"/>
    <property type="match status" value="1"/>
</dbReference>
<dbReference type="Gene3D" id="3.30.200.20">
    <property type="entry name" value="Phosphorylase Kinase, domain 1"/>
    <property type="match status" value="1"/>
</dbReference>
<dbReference type="SUPFAM" id="SSF56112">
    <property type="entry name" value="Protein kinase-like (PK-like)"/>
    <property type="match status" value="1"/>
</dbReference>
<feature type="region of interest" description="Disordered" evidence="18">
    <location>
        <begin position="140"/>
        <end position="168"/>
    </location>
</feature>
<dbReference type="EC" id="2.7.11.1" evidence="2"/>
<keyword evidence="12" id="KW-0804">Transcription</keyword>
<dbReference type="InterPro" id="IPR011009">
    <property type="entry name" value="Kinase-like_dom_sf"/>
</dbReference>
<dbReference type="GO" id="GO:0005737">
    <property type="term" value="C:cytoplasm"/>
    <property type="evidence" value="ECO:0007669"/>
    <property type="project" value="UniProtKB-ARBA"/>
</dbReference>
<evidence type="ECO:0000256" key="4">
    <source>
        <dbReference type="ARBA" id="ARBA00022527"/>
    </source>
</evidence>
<dbReference type="SMART" id="SM00220">
    <property type="entry name" value="S_TKc"/>
    <property type="match status" value="1"/>
</dbReference>
<keyword evidence="9 17" id="KW-0067">ATP-binding</keyword>
<feature type="binding site" evidence="17">
    <location>
        <position position="215"/>
    </location>
    <ligand>
        <name>ATP</name>
        <dbReference type="ChEBI" id="CHEBI:30616"/>
    </ligand>
</feature>
<dbReference type="GO" id="GO:0042771">
    <property type="term" value="P:intrinsic apoptotic signaling pathway in response to DNA damage by p53 class mediator"/>
    <property type="evidence" value="ECO:0007669"/>
    <property type="project" value="TreeGrafter"/>
</dbReference>
<evidence type="ECO:0000256" key="2">
    <source>
        <dbReference type="ARBA" id="ARBA00012513"/>
    </source>
</evidence>
<dbReference type="PROSITE" id="PS00107">
    <property type="entry name" value="PROTEIN_KINASE_ATP"/>
    <property type="match status" value="1"/>
</dbReference>
<dbReference type="Proteomes" id="UP000694565">
    <property type="component" value="Unplaced"/>
</dbReference>
<reference evidence="20" key="1">
    <citation type="submission" date="2025-08" db="UniProtKB">
        <authorList>
            <consortium name="Ensembl"/>
        </authorList>
    </citation>
    <scope>IDENTIFICATION</scope>
</reference>
<dbReference type="AlphaFoldDB" id="A0A8C2X0K7"/>
<dbReference type="PANTHER" id="PTHR24058:SF126">
    <property type="entry name" value="HOMEODOMAIN-INTERACTING PROTEIN KINASE 1-LIKE ISOFORM X1-RELATED"/>
    <property type="match status" value="1"/>
</dbReference>
<dbReference type="InterPro" id="IPR008271">
    <property type="entry name" value="Ser/Thr_kinase_AS"/>
</dbReference>
<dbReference type="GO" id="GO:0004674">
    <property type="term" value="F:protein serine/threonine kinase activity"/>
    <property type="evidence" value="ECO:0007669"/>
    <property type="project" value="UniProtKB-KW"/>
</dbReference>
<evidence type="ECO:0000256" key="3">
    <source>
        <dbReference type="ARBA" id="ARBA00022499"/>
    </source>
</evidence>
<keyword evidence="13" id="KW-0539">Nucleus</keyword>
<evidence type="ECO:0000256" key="15">
    <source>
        <dbReference type="ARBA" id="ARBA00048679"/>
    </source>
</evidence>
<evidence type="ECO:0000256" key="16">
    <source>
        <dbReference type="ARBA" id="ARBA00061380"/>
    </source>
</evidence>
<feature type="region of interest" description="Disordered" evidence="18">
    <location>
        <begin position="83"/>
        <end position="126"/>
    </location>
</feature>
<keyword evidence="11" id="KW-0805">Transcription regulation</keyword>
<dbReference type="GeneTree" id="ENSGT00940000155356"/>
<keyword evidence="6" id="KW-0808">Transferase</keyword>
<feature type="compositionally biased region" description="Polar residues" evidence="18">
    <location>
        <begin position="805"/>
        <end position="815"/>
    </location>
</feature>
<name>A0A8C2X0K7_CYCLU</name>
<feature type="domain" description="Protein kinase" evidence="19">
    <location>
        <begin position="186"/>
        <end position="514"/>
    </location>
</feature>
<evidence type="ECO:0000256" key="14">
    <source>
        <dbReference type="ARBA" id="ARBA00047899"/>
    </source>
</evidence>
<evidence type="ECO:0000256" key="6">
    <source>
        <dbReference type="ARBA" id="ARBA00022679"/>
    </source>
</evidence>
<dbReference type="PROSITE" id="PS50011">
    <property type="entry name" value="PROTEIN_KINASE_DOM"/>
    <property type="match status" value="1"/>
</dbReference>
<dbReference type="GO" id="GO:0007224">
    <property type="term" value="P:smoothened signaling pathway"/>
    <property type="evidence" value="ECO:0007669"/>
    <property type="project" value="TreeGrafter"/>
</dbReference>
<dbReference type="CDD" id="cd14211">
    <property type="entry name" value="STKc_HIPK"/>
    <property type="match status" value="1"/>
</dbReference>
<keyword evidence="4" id="KW-0723">Serine/threonine-protein kinase</keyword>
<keyword evidence="3" id="KW-1017">Isopeptide bond</keyword>
<keyword evidence="10" id="KW-0832">Ubl conjugation</keyword>
<dbReference type="PANTHER" id="PTHR24058">
    <property type="entry name" value="DUAL SPECIFICITY PROTEIN KINASE"/>
    <property type="match status" value="1"/>
</dbReference>